<accession>A0A9W6NWS5</accession>
<dbReference type="CDD" id="cd00383">
    <property type="entry name" value="trans_reg_C"/>
    <property type="match status" value="1"/>
</dbReference>
<dbReference type="PANTHER" id="PTHR48111:SF16">
    <property type="entry name" value="TRANSCRIPTIONAL REGULATORY PROTEIN GLNR"/>
    <property type="match status" value="1"/>
</dbReference>
<dbReference type="GO" id="GO:0005829">
    <property type="term" value="C:cytosol"/>
    <property type="evidence" value="ECO:0007669"/>
    <property type="project" value="TreeGrafter"/>
</dbReference>
<dbReference type="RefSeq" id="WP_051737685.1">
    <property type="nucleotide sequence ID" value="NZ_BAAAUZ010000073.1"/>
</dbReference>
<dbReference type="GO" id="GO:0000156">
    <property type="term" value="F:phosphorelay response regulator activity"/>
    <property type="evidence" value="ECO:0007669"/>
    <property type="project" value="TreeGrafter"/>
</dbReference>
<name>A0A9W6NWS5_9PSEU</name>
<dbReference type="AlphaFoldDB" id="A0A9W6NWS5"/>
<dbReference type="PROSITE" id="PS51755">
    <property type="entry name" value="OMPR_PHOB"/>
    <property type="match status" value="1"/>
</dbReference>
<dbReference type="Gene3D" id="1.10.10.10">
    <property type="entry name" value="Winged helix-like DNA-binding domain superfamily/Winged helix DNA-binding domain"/>
    <property type="match status" value="1"/>
</dbReference>
<dbReference type="GO" id="GO:0032993">
    <property type="term" value="C:protein-DNA complex"/>
    <property type="evidence" value="ECO:0007669"/>
    <property type="project" value="TreeGrafter"/>
</dbReference>
<feature type="DNA-binding region" description="OmpR/PhoB-type" evidence="2">
    <location>
        <begin position="124"/>
        <end position="220"/>
    </location>
</feature>
<comment type="caution">
    <text evidence="4">The sequence shown here is derived from an EMBL/GenBank/DDBJ whole genome shotgun (WGS) entry which is preliminary data.</text>
</comment>
<dbReference type="Proteomes" id="UP001143463">
    <property type="component" value="Unassembled WGS sequence"/>
</dbReference>
<dbReference type="InterPro" id="IPR011006">
    <property type="entry name" value="CheY-like_superfamily"/>
</dbReference>
<evidence type="ECO:0000256" key="2">
    <source>
        <dbReference type="PROSITE-ProRule" id="PRU01091"/>
    </source>
</evidence>
<protein>
    <submittedName>
        <fullName evidence="4">Transcriptional regulator</fullName>
    </submittedName>
</protein>
<dbReference type="InterPro" id="IPR001867">
    <property type="entry name" value="OmpR/PhoB-type_DNA-bd"/>
</dbReference>
<gene>
    <name evidence="4" type="primary">glnR_2</name>
    <name evidence="4" type="ORF">GCM10017577_38110</name>
</gene>
<dbReference type="GO" id="GO:0006355">
    <property type="term" value="P:regulation of DNA-templated transcription"/>
    <property type="evidence" value="ECO:0007669"/>
    <property type="project" value="InterPro"/>
</dbReference>
<dbReference type="SMART" id="SM00862">
    <property type="entry name" value="Trans_reg_C"/>
    <property type="match status" value="1"/>
</dbReference>
<reference evidence="4" key="2">
    <citation type="submission" date="2023-01" db="EMBL/GenBank/DDBJ databases">
        <authorList>
            <person name="Sun Q."/>
            <person name="Evtushenko L."/>
        </authorList>
    </citation>
    <scope>NUCLEOTIDE SEQUENCE</scope>
    <source>
        <strain evidence="4">VKM Ac-1069</strain>
    </source>
</reference>
<evidence type="ECO:0000256" key="1">
    <source>
        <dbReference type="ARBA" id="ARBA00023125"/>
    </source>
</evidence>
<dbReference type="Gene3D" id="3.40.50.2300">
    <property type="match status" value="1"/>
</dbReference>
<reference evidence="4" key="1">
    <citation type="journal article" date="2014" name="Int. J. Syst. Evol. Microbiol.">
        <title>Complete genome sequence of Corynebacterium casei LMG S-19264T (=DSM 44701T), isolated from a smear-ripened cheese.</title>
        <authorList>
            <consortium name="US DOE Joint Genome Institute (JGI-PGF)"/>
            <person name="Walter F."/>
            <person name="Albersmeier A."/>
            <person name="Kalinowski J."/>
            <person name="Ruckert C."/>
        </authorList>
    </citation>
    <scope>NUCLEOTIDE SEQUENCE</scope>
    <source>
        <strain evidence="4">VKM Ac-1069</strain>
    </source>
</reference>
<keyword evidence="1 2" id="KW-0238">DNA-binding</keyword>
<proteinExistence type="predicted"/>
<dbReference type="EMBL" id="BSFQ01000015">
    <property type="protein sequence ID" value="GLL12670.1"/>
    <property type="molecule type" value="Genomic_DNA"/>
</dbReference>
<dbReference type="InterPro" id="IPR049170">
    <property type="entry name" value="GlnR_N"/>
</dbReference>
<sequence length="221" mass="23465">MEVLVLTTAPGGRSVLPALDLLDHTVRATAPSVSAFLDAGRCDVVLVDGRRQPRAALELVALVATAARGTPVVFVADETCLAGLPRGLGVTQLVLSDAGPAEVDARLRLARRRSVDPRHGSEHPVVVRVGPFELDPYAYTIRLQHRPLPLTHREFELLGALLAEAGRPLSRERLLGLVDGGGDGTSPRAVDCHIRAIRAKLGAHRSSIRTVRGLGYLVAAG</sequence>
<dbReference type="SUPFAM" id="SSF52172">
    <property type="entry name" value="CheY-like"/>
    <property type="match status" value="1"/>
</dbReference>
<dbReference type="InterPro" id="IPR036388">
    <property type="entry name" value="WH-like_DNA-bd_sf"/>
</dbReference>
<dbReference type="Pfam" id="PF00486">
    <property type="entry name" value="Trans_reg_C"/>
    <property type="match status" value="1"/>
</dbReference>
<evidence type="ECO:0000313" key="5">
    <source>
        <dbReference type="Proteomes" id="UP001143463"/>
    </source>
</evidence>
<evidence type="ECO:0000259" key="3">
    <source>
        <dbReference type="PROSITE" id="PS51755"/>
    </source>
</evidence>
<feature type="domain" description="OmpR/PhoB-type" evidence="3">
    <location>
        <begin position="124"/>
        <end position="220"/>
    </location>
</feature>
<dbReference type="Pfam" id="PF21695">
    <property type="entry name" value="GlnR_1st"/>
    <property type="match status" value="1"/>
</dbReference>
<dbReference type="InterPro" id="IPR016032">
    <property type="entry name" value="Sig_transdc_resp-reg_C-effctor"/>
</dbReference>
<dbReference type="PANTHER" id="PTHR48111">
    <property type="entry name" value="REGULATOR OF RPOS"/>
    <property type="match status" value="1"/>
</dbReference>
<dbReference type="InterPro" id="IPR039420">
    <property type="entry name" value="WalR-like"/>
</dbReference>
<organism evidence="4 5">
    <name type="scientific">Pseudonocardia halophobica</name>
    <dbReference type="NCBI Taxonomy" id="29401"/>
    <lineage>
        <taxon>Bacteria</taxon>
        <taxon>Bacillati</taxon>
        <taxon>Actinomycetota</taxon>
        <taxon>Actinomycetes</taxon>
        <taxon>Pseudonocardiales</taxon>
        <taxon>Pseudonocardiaceae</taxon>
        <taxon>Pseudonocardia</taxon>
    </lineage>
</organism>
<dbReference type="SUPFAM" id="SSF46894">
    <property type="entry name" value="C-terminal effector domain of the bipartite response regulators"/>
    <property type="match status" value="1"/>
</dbReference>
<dbReference type="GO" id="GO:0000976">
    <property type="term" value="F:transcription cis-regulatory region binding"/>
    <property type="evidence" value="ECO:0007669"/>
    <property type="project" value="TreeGrafter"/>
</dbReference>
<keyword evidence="5" id="KW-1185">Reference proteome</keyword>
<evidence type="ECO:0000313" key="4">
    <source>
        <dbReference type="EMBL" id="GLL12670.1"/>
    </source>
</evidence>